<dbReference type="eggNOG" id="COG0251">
    <property type="taxonomic scope" value="Bacteria"/>
</dbReference>
<organism evidence="1 2">
    <name type="scientific">Vibrio rumoiensis 1S-45</name>
    <dbReference type="NCBI Taxonomy" id="1188252"/>
    <lineage>
        <taxon>Bacteria</taxon>
        <taxon>Pseudomonadati</taxon>
        <taxon>Pseudomonadota</taxon>
        <taxon>Gammaproteobacteria</taxon>
        <taxon>Vibrionales</taxon>
        <taxon>Vibrionaceae</taxon>
        <taxon>Vibrio</taxon>
    </lineage>
</organism>
<evidence type="ECO:0000313" key="2">
    <source>
        <dbReference type="Proteomes" id="UP000094070"/>
    </source>
</evidence>
<dbReference type="InterPro" id="IPR006175">
    <property type="entry name" value="YjgF/YER057c/UK114"/>
</dbReference>
<dbReference type="InterPro" id="IPR035959">
    <property type="entry name" value="RutC-like_sf"/>
</dbReference>
<keyword evidence="2" id="KW-1185">Reference proteome</keyword>
<dbReference type="GO" id="GO:0005737">
    <property type="term" value="C:cytoplasm"/>
    <property type="evidence" value="ECO:0007669"/>
    <property type="project" value="InterPro"/>
</dbReference>
<reference evidence="1 2" key="1">
    <citation type="journal article" date="2012" name="Science">
        <title>Ecological populations of bacteria act as socially cohesive units of antibiotic production and resistance.</title>
        <authorList>
            <person name="Cordero O.X."/>
            <person name="Wildschutte H."/>
            <person name="Kirkup B."/>
            <person name="Proehl S."/>
            <person name="Ngo L."/>
            <person name="Hussain F."/>
            <person name="Le Roux F."/>
            <person name="Mincer T."/>
            <person name="Polz M.F."/>
        </authorList>
    </citation>
    <scope>NUCLEOTIDE SEQUENCE [LARGE SCALE GENOMIC DNA]</scope>
    <source>
        <strain evidence="1 2">1S-45</strain>
    </source>
</reference>
<sequence length="116" mass="12960">MIERIRGLYQGRNKSSAYKDLVWTVATSSNTALDILGQTELTLQTIEKNLQELGSDKTKIVSAQVYIANMADKPLMDKVWCQWLGEHHEDWPQRACLGVALEGDVLIEVSVTAVRG</sequence>
<dbReference type="PANTHER" id="PTHR47328">
    <property type="match status" value="1"/>
</dbReference>
<dbReference type="RefSeq" id="WP_017024190.1">
    <property type="nucleotide sequence ID" value="NZ_AJYK02000026.1"/>
</dbReference>
<dbReference type="InterPro" id="IPR006194">
    <property type="entry name" value="Gly-tRNA-synth_heterodimer"/>
</dbReference>
<evidence type="ECO:0000313" key="1">
    <source>
        <dbReference type="EMBL" id="OEF27789.1"/>
    </source>
</evidence>
<dbReference type="STRING" id="1188252.A1QC_14570"/>
<protein>
    <submittedName>
        <fullName evidence="1">Uncharacterized protein</fullName>
    </submittedName>
</protein>
<gene>
    <name evidence="1" type="ORF">A1QC_14570</name>
</gene>
<dbReference type="InterPro" id="IPR035709">
    <property type="entry name" value="YoaB-like"/>
</dbReference>
<accession>A0A1E5E4T8</accession>
<comment type="caution">
    <text evidence="1">The sequence shown here is derived from an EMBL/GenBank/DDBJ whole genome shotgun (WGS) entry which is preliminary data.</text>
</comment>
<dbReference type="Proteomes" id="UP000094070">
    <property type="component" value="Unassembled WGS sequence"/>
</dbReference>
<dbReference type="AlphaFoldDB" id="A0A1E5E4T8"/>
<dbReference type="Pfam" id="PF01042">
    <property type="entry name" value="Ribonuc_L-PSP"/>
    <property type="match status" value="1"/>
</dbReference>
<dbReference type="PANTHER" id="PTHR47328:SF1">
    <property type="entry name" value="RUTC FAMILY PROTEIN YOAB"/>
    <property type="match status" value="1"/>
</dbReference>
<dbReference type="SUPFAM" id="SSF55298">
    <property type="entry name" value="YjgF-like"/>
    <property type="match status" value="1"/>
</dbReference>
<dbReference type="GO" id="GO:0005524">
    <property type="term" value="F:ATP binding"/>
    <property type="evidence" value="ECO:0007669"/>
    <property type="project" value="InterPro"/>
</dbReference>
<dbReference type="Gene3D" id="3.30.1330.40">
    <property type="entry name" value="RutC-like"/>
    <property type="match status" value="1"/>
</dbReference>
<dbReference type="GO" id="GO:0006426">
    <property type="term" value="P:glycyl-tRNA aminoacylation"/>
    <property type="evidence" value="ECO:0007669"/>
    <property type="project" value="InterPro"/>
</dbReference>
<dbReference type="PROSITE" id="PS50861">
    <property type="entry name" value="AA_TRNA_LIGASE_II_GLYAB"/>
    <property type="match status" value="1"/>
</dbReference>
<dbReference type="CDD" id="cd06150">
    <property type="entry name" value="YjgF_YER057c_UK114_like_2"/>
    <property type="match status" value="1"/>
</dbReference>
<dbReference type="GO" id="GO:0004820">
    <property type="term" value="F:glycine-tRNA ligase activity"/>
    <property type="evidence" value="ECO:0007669"/>
    <property type="project" value="InterPro"/>
</dbReference>
<dbReference type="EMBL" id="AJYK02000026">
    <property type="protein sequence ID" value="OEF27789.1"/>
    <property type="molecule type" value="Genomic_DNA"/>
</dbReference>
<proteinExistence type="predicted"/>
<dbReference type="OrthoDB" id="6899345at2"/>
<name>A0A1E5E4T8_9VIBR</name>